<dbReference type="STRING" id="1038856.BBI15_03955"/>
<keyword evidence="1" id="KW-0812">Transmembrane</keyword>
<dbReference type="EMBL" id="CP016539">
    <property type="protein sequence ID" value="ANU21667.1"/>
    <property type="molecule type" value="Genomic_DNA"/>
</dbReference>
<evidence type="ECO:0000313" key="3">
    <source>
        <dbReference type="EMBL" id="ANU21667.1"/>
    </source>
</evidence>
<keyword evidence="1" id="KW-1133">Transmembrane helix</keyword>
<name>A0A1C7EE48_9BACL</name>
<feature type="transmembrane region" description="Helical" evidence="1">
    <location>
        <begin position="142"/>
        <end position="160"/>
    </location>
</feature>
<feature type="transmembrane region" description="Helical" evidence="1">
    <location>
        <begin position="7"/>
        <end position="25"/>
    </location>
</feature>
<evidence type="ECO:0000313" key="4">
    <source>
        <dbReference type="Proteomes" id="UP000092650"/>
    </source>
</evidence>
<keyword evidence="4" id="KW-1185">Reference proteome</keyword>
<gene>
    <name evidence="3" type="ORF">BBI15_03955</name>
</gene>
<protein>
    <recommendedName>
        <fullName evidence="2">VTT domain-containing protein</fullName>
    </recommendedName>
</protein>
<sequence>MLLLGNIAIGAIGIIPSIFITPVNLDRFGLVGGSILSISGEIIGALFGFWLYRYGTKHIPAAWQQHRWFRFFLRQKKTTVFWAIIAFRLLPFAPSGAVTAGAALTTISAPAFFSASSLGKLPAVSIEIAIAFGLTLWMPRPVLYSSIGIALFIFISAALFRKRSAPKSRTQ</sequence>
<dbReference type="InterPro" id="IPR032816">
    <property type="entry name" value="VTT_dom"/>
</dbReference>
<reference evidence="3" key="1">
    <citation type="submission" date="2016-10" db="EMBL/GenBank/DDBJ databases">
        <authorList>
            <person name="See-Too W.S."/>
        </authorList>
    </citation>
    <scope>NUCLEOTIDE SEQUENCE [LARGE SCALE GENOMIC DNA]</scope>
    <source>
        <strain evidence="3">DSM 23997</strain>
    </source>
</reference>
<feature type="transmembrane region" description="Helical" evidence="1">
    <location>
        <begin position="80"/>
        <end position="113"/>
    </location>
</feature>
<feature type="domain" description="VTT" evidence="2">
    <location>
        <begin position="25"/>
        <end position="127"/>
    </location>
</feature>
<dbReference type="AlphaFoldDB" id="A0A1C7EE48"/>
<dbReference type="Pfam" id="PF09335">
    <property type="entry name" value="VTT_dom"/>
    <property type="match status" value="1"/>
</dbReference>
<keyword evidence="1" id="KW-0472">Membrane</keyword>
<feature type="transmembrane region" description="Helical" evidence="1">
    <location>
        <begin position="31"/>
        <end position="52"/>
    </location>
</feature>
<organism evidence="3 4">
    <name type="scientific">Planococcus plakortidis</name>
    <dbReference type="NCBI Taxonomy" id="1038856"/>
    <lineage>
        <taxon>Bacteria</taxon>
        <taxon>Bacillati</taxon>
        <taxon>Bacillota</taxon>
        <taxon>Bacilli</taxon>
        <taxon>Bacillales</taxon>
        <taxon>Caryophanaceae</taxon>
        <taxon>Planococcus</taxon>
    </lineage>
</organism>
<evidence type="ECO:0000259" key="2">
    <source>
        <dbReference type="Pfam" id="PF09335"/>
    </source>
</evidence>
<accession>A0A1C7EE48</accession>
<dbReference type="KEGG" id="ppla:BBI15_03955"/>
<dbReference type="Proteomes" id="UP000092650">
    <property type="component" value="Chromosome"/>
</dbReference>
<proteinExistence type="predicted"/>
<evidence type="ECO:0000256" key="1">
    <source>
        <dbReference type="SAM" id="Phobius"/>
    </source>
</evidence>